<dbReference type="InterPro" id="IPR021229">
    <property type="entry name" value="DUF2800"/>
</dbReference>
<dbReference type="EMBL" id="CP159485">
    <property type="protein sequence ID" value="XCI28362.1"/>
    <property type="molecule type" value="Genomic_DNA"/>
</dbReference>
<organism evidence="2">
    <name type="scientific">Proteinivorax hydrogeniformans</name>
    <dbReference type="NCBI Taxonomy" id="1826727"/>
    <lineage>
        <taxon>Bacteria</taxon>
        <taxon>Bacillati</taxon>
        <taxon>Bacillota</taxon>
        <taxon>Clostridia</taxon>
        <taxon>Eubacteriales</taxon>
        <taxon>Proteinivoracaceae</taxon>
        <taxon>Proteinivorax</taxon>
    </lineage>
</organism>
<keyword evidence="1" id="KW-0378">Hydrolase</keyword>
<dbReference type="AlphaFoldDB" id="A0AAU8HT57"/>
<reference evidence="2" key="2">
    <citation type="submission" date="2024-06" db="EMBL/GenBank/DDBJ databases">
        <authorList>
            <person name="Petrova K.O."/>
            <person name="Toshchakov S.V."/>
            <person name="Boltjanskaja Y.V."/>
            <person name="Kevbrin V.V."/>
        </authorList>
    </citation>
    <scope>NUCLEOTIDE SEQUENCE</scope>
    <source>
        <strain evidence="2">Z-710</strain>
    </source>
</reference>
<accession>A0AAU8HT57</accession>
<evidence type="ECO:0000256" key="1">
    <source>
        <dbReference type="ARBA" id="ARBA00022801"/>
    </source>
</evidence>
<dbReference type="Pfam" id="PF10926">
    <property type="entry name" value="DUF2800"/>
    <property type="match status" value="1"/>
</dbReference>
<dbReference type="Gene3D" id="3.90.320.10">
    <property type="match status" value="1"/>
</dbReference>
<gene>
    <name evidence="2" type="ORF">PRVXH_002319</name>
</gene>
<name>A0AAU8HT57_9FIRM</name>
<reference evidence="2" key="1">
    <citation type="journal article" date="2018" name="Antonie Van Leeuwenhoek">
        <title>Proteinivorax hydrogeniformans sp. nov., an anaerobic, haloalkaliphilic bacterium fermenting proteinaceous compounds with high hydrogen production.</title>
        <authorList>
            <person name="Boltyanskaya Y."/>
            <person name="Detkova E."/>
            <person name="Pimenov N."/>
            <person name="Kevbrin V."/>
        </authorList>
    </citation>
    <scope>NUCLEOTIDE SEQUENCE</scope>
    <source>
        <strain evidence="2">Z-710</strain>
    </source>
</reference>
<proteinExistence type="predicted"/>
<dbReference type="RefSeq" id="WP_353892927.1">
    <property type="nucleotide sequence ID" value="NZ_CP159485.1"/>
</dbReference>
<dbReference type="InterPro" id="IPR011604">
    <property type="entry name" value="PDDEXK-like_dom_sf"/>
</dbReference>
<sequence length="388" mass="44105">MAAHALLSASGAHRWLHCSPSVRLEEEIEDTTSPYAMEGTFMHELSELYLHHHLGHIQKAAFNKNLKQMHKSQFYSEEIKTAVDEYVAAVLERINEARSRCKDPLILIEERLDYSPWVRDGFGTGDVVIVTDDVLEVIDLKGGKGVAVSAVGNPQARLYALGAINTFGVLYDIKVVRMTIIQPRLDNISTDEMEVKDLIKWSEEVVRPRAEAAFKGEGDFKPGEHCRFCKVKATCRARHDENMRLACMDFKEPALLTDEEITEVLLQVQEFKKWATDVESYAFEKARCGKTWPGMKLVEGRATRKYISEKEVAEKLLNAGYPEERIYCKSLLSLTKLEKELGKKEFSQIIGDLIKKPPGKLRLVPEDDKRPAVKSSAEIDFEKQFIKE</sequence>
<evidence type="ECO:0000313" key="2">
    <source>
        <dbReference type="EMBL" id="XCI28362.1"/>
    </source>
</evidence>
<dbReference type="GO" id="GO:0016787">
    <property type="term" value="F:hydrolase activity"/>
    <property type="evidence" value="ECO:0007669"/>
    <property type="project" value="UniProtKB-KW"/>
</dbReference>
<protein>
    <submittedName>
        <fullName evidence="2">DUF2800 domain-containing protein</fullName>
    </submittedName>
</protein>